<evidence type="ECO:0000313" key="1">
    <source>
        <dbReference type="EMBL" id="PFV29630.1"/>
    </source>
</evidence>
<evidence type="ECO:0000313" key="2">
    <source>
        <dbReference type="Proteomes" id="UP000223366"/>
    </source>
</evidence>
<dbReference type="AlphaFoldDB" id="A0A9X7BMV9"/>
<accession>A0A9X7BMV9</accession>
<comment type="caution">
    <text evidence="1">The sequence shown here is derived from an EMBL/GenBank/DDBJ whole genome shotgun (WGS) entry which is preliminary data.</text>
</comment>
<dbReference type="InterPro" id="IPR029033">
    <property type="entry name" value="His_PPase_superfam"/>
</dbReference>
<evidence type="ECO:0008006" key="3">
    <source>
        <dbReference type="Google" id="ProtNLM"/>
    </source>
</evidence>
<reference evidence="1 2" key="1">
    <citation type="submission" date="2017-09" db="EMBL/GenBank/DDBJ databases">
        <title>Large-scale bioinformatics analysis of Bacillus genomes uncovers conserved roles of natural products in bacterial physiology.</title>
        <authorList>
            <consortium name="Agbiome Team Llc"/>
            <person name="Bleich R.M."/>
            <person name="Grubbs K.J."/>
            <person name="Santa Maria K.C."/>
            <person name="Allen S.E."/>
            <person name="Farag S."/>
            <person name="Shank E.A."/>
            <person name="Bowers A."/>
        </authorList>
    </citation>
    <scope>NUCLEOTIDE SEQUENCE [LARGE SCALE GENOMIC DNA]</scope>
    <source>
        <strain evidence="1 2">AFS060060</strain>
    </source>
</reference>
<protein>
    <recommendedName>
        <fullName evidence="3">Histidine phosphatase family protein</fullName>
    </recommendedName>
</protein>
<gene>
    <name evidence="1" type="ORF">COK99_17235</name>
</gene>
<organism evidence="1 2">
    <name type="scientific">Bacillus thuringiensis</name>
    <dbReference type="NCBI Taxonomy" id="1428"/>
    <lineage>
        <taxon>Bacteria</taxon>
        <taxon>Bacillati</taxon>
        <taxon>Bacillota</taxon>
        <taxon>Bacilli</taxon>
        <taxon>Bacillales</taxon>
        <taxon>Bacillaceae</taxon>
        <taxon>Bacillus</taxon>
        <taxon>Bacillus cereus group</taxon>
    </lineage>
</organism>
<dbReference type="Proteomes" id="UP000223366">
    <property type="component" value="Unassembled WGS sequence"/>
</dbReference>
<dbReference type="Gene3D" id="3.40.50.1240">
    <property type="entry name" value="Phosphoglycerate mutase-like"/>
    <property type="match status" value="1"/>
</dbReference>
<dbReference type="SUPFAM" id="SSF53254">
    <property type="entry name" value="Phosphoglycerate mutase-like"/>
    <property type="match status" value="1"/>
</dbReference>
<dbReference type="RefSeq" id="WP_097962104.1">
    <property type="nucleotide sequence ID" value="NZ_NUHS01000052.1"/>
</dbReference>
<proteinExistence type="predicted"/>
<dbReference type="EMBL" id="NVDU01000040">
    <property type="protein sequence ID" value="PFV29630.1"/>
    <property type="molecule type" value="Genomic_DNA"/>
</dbReference>
<name>A0A9X7BMV9_BACTU</name>
<sequence>MFSKENDNIRTLDSLFKEIQAGGYNLYLRHGEKDEGLGDKQGRPECIEQQNLTENGINQSIEIGRIFRKHKLLIQYPVFTSSYCRTKDTGKLAFGDQCEVLEELVKISSLRIANPVGETKRIKEKLIEKFETIPDSNLNRVFVGHDYSFDQSRPNQGLGFLDTVILKPKGQGQGYEFIGIINFEQLKKMTSENSFE</sequence>